<reference evidence="8 9" key="1">
    <citation type="journal article" date="2015" name="Nature">
        <title>rRNA introns, odd ribosomes, and small enigmatic genomes across a large radiation of phyla.</title>
        <authorList>
            <person name="Brown C.T."/>
            <person name="Hug L.A."/>
            <person name="Thomas B.C."/>
            <person name="Sharon I."/>
            <person name="Castelle C.J."/>
            <person name="Singh A."/>
            <person name="Wilkins M.J."/>
            <person name="Williams K.H."/>
            <person name="Banfield J.F."/>
        </authorList>
    </citation>
    <scope>NUCLEOTIDE SEQUENCE [LARGE SCALE GENOMIC DNA]</scope>
</reference>
<name>A0A0G0Z391_9BACT</name>
<feature type="transmembrane region" description="Helical" evidence="6">
    <location>
        <begin position="329"/>
        <end position="347"/>
    </location>
</feature>
<evidence type="ECO:0000256" key="5">
    <source>
        <dbReference type="ARBA" id="ARBA00023136"/>
    </source>
</evidence>
<accession>A0A0G0Z391</accession>
<feature type="transmembrane region" description="Helical" evidence="6">
    <location>
        <begin position="305"/>
        <end position="323"/>
    </location>
</feature>
<protein>
    <recommendedName>
        <fullName evidence="7">Cache domain-containing protein</fullName>
    </recommendedName>
</protein>
<gene>
    <name evidence="8" type="ORF">UV06_C0002G0109</name>
</gene>
<evidence type="ECO:0000256" key="3">
    <source>
        <dbReference type="ARBA" id="ARBA00022692"/>
    </source>
</evidence>
<feature type="transmembrane region" description="Helical" evidence="6">
    <location>
        <begin position="190"/>
        <end position="209"/>
    </location>
</feature>
<feature type="transmembrane region" description="Helical" evidence="6">
    <location>
        <begin position="630"/>
        <end position="652"/>
    </location>
</feature>
<comment type="caution">
    <text evidence="8">The sequence shown here is derived from an EMBL/GenBank/DDBJ whole genome shotgun (WGS) entry which is preliminary data.</text>
</comment>
<evidence type="ECO:0000256" key="6">
    <source>
        <dbReference type="SAM" id="Phobius"/>
    </source>
</evidence>
<dbReference type="Pfam" id="PF02743">
    <property type="entry name" value="dCache_1"/>
    <property type="match status" value="1"/>
</dbReference>
<dbReference type="Gene3D" id="3.30.450.20">
    <property type="entry name" value="PAS domain"/>
    <property type="match status" value="1"/>
</dbReference>
<organism evidence="8 9">
    <name type="scientific">Candidatus Collierbacteria bacterium GW2011_GWA2_42_17</name>
    <dbReference type="NCBI Taxonomy" id="1618378"/>
    <lineage>
        <taxon>Bacteria</taxon>
        <taxon>Candidatus Collieribacteriota</taxon>
    </lineage>
</organism>
<evidence type="ECO:0000313" key="8">
    <source>
        <dbReference type="EMBL" id="KKS43207.1"/>
    </source>
</evidence>
<evidence type="ECO:0000313" key="9">
    <source>
        <dbReference type="Proteomes" id="UP000033854"/>
    </source>
</evidence>
<feature type="transmembrane region" description="Helical" evidence="6">
    <location>
        <begin position="277"/>
        <end position="298"/>
    </location>
</feature>
<dbReference type="EMBL" id="LCDA01000002">
    <property type="protein sequence ID" value="KKS43207.1"/>
    <property type="molecule type" value="Genomic_DNA"/>
</dbReference>
<feature type="transmembrane region" description="Helical" evidence="6">
    <location>
        <begin position="117"/>
        <end position="140"/>
    </location>
</feature>
<dbReference type="InterPro" id="IPR033479">
    <property type="entry name" value="dCache_1"/>
</dbReference>
<keyword evidence="5 6" id="KW-0472">Membrane</keyword>
<feature type="transmembrane region" description="Helical" evidence="6">
    <location>
        <begin position="359"/>
        <end position="381"/>
    </location>
</feature>
<proteinExistence type="predicted"/>
<evidence type="ECO:0000256" key="2">
    <source>
        <dbReference type="ARBA" id="ARBA00022475"/>
    </source>
</evidence>
<feature type="transmembrane region" description="Helical" evidence="6">
    <location>
        <begin position="215"/>
        <end position="231"/>
    </location>
</feature>
<keyword evidence="3 6" id="KW-0812">Transmembrane</keyword>
<feature type="transmembrane region" description="Helical" evidence="6">
    <location>
        <begin position="160"/>
        <end position="178"/>
    </location>
</feature>
<feature type="domain" description="Cache" evidence="7">
    <location>
        <begin position="385"/>
        <end position="615"/>
    </location>
</feature>
<keyword evidence="4 6" id="KW-1133">Transmembrane helix</keyword>
<dbReference type="GO" id="GO:0005886">
    <property type="term" value="C:plasma membrane"/>
    <property type="evidence" value="ECO:0007669"/>
    <property type="project" value="UniProtKB-SubCell"/>
</dbReference>
<keyword evidence="2" id="KW-1003">Cell membrane</keyword>
<feature type="transmembrane region" description="Helical" evidence="6">
    <location>
        <begin position="238"/>
        <end position="257"/>
    </location>
</feature>
<evidence type="ECO:0000259" key="7">
    <source>
        <dbReference type="Pfam" id="PF02743"/>
    </source>
</evidence>
<evidence type="ECO:0000256" key="4">
    <source>
        <dbReference type="ARBA" id="ARBA00022989"/>
    </source>
</evidence>
<sequence>MKKTYSVSETAKILGYSTNSIYGFLKEGLINSVRIGKGKFRIPELEIKKFEGNKGEGEIIESKEKPTTSKKEGVAILSQQDVLPSALLPTPRPGKSLSDLSGESFLHTMRLWLVERVGFPTLFDWLISLTSIVLGMSLFLYSNQQDVLSLGRLSLWLNPVRLGMIFGGFGLILASMIQEEVGRTVNLTNIFRYFLGATFLGLAVVLFSGGDIDGFLIHGLFGLVILIEALSEVESSTLYMLYIFGLLISVFIALNFFPDGSDLSVVTLGLKSVFGGLGWLLSLLILVLIAFGLYGFFWNKRFLKSISFAYGLILCSLALYYGIENYWSRFFATLIAGLIGMVLPSWDSFKARLVSERTLVFKVFGSVLMCFILVILMIAVVQGTLISNANRGLSEKADFARVELSRTIDGLTQGVTDLSKNEVFIKAFVRSQSKELADQLKFLSLGRTDVAIAGVIEADGEPIASYPTSAMFNSSSFAGAEFFNSTLNTGKTYVSMALENLIEGVDDVFLIAVPTVNTKNVVSGVLFVAVSGVNLSSELQRVGDSTLGQEVVVVGEGGKMVVHPNADRLGVVVNEADGSYDLWKTNAVNMEGYNWRGLHSLFGSSKLSKYGLTVIVSEPVQKVLDVNLSWLTWLLILFLIIGIVMLTSIIFIKTTRRMGEK</sequence>
<evidence type="ECO:0000256" key="1">
    <source>
        <dbReference type="ARBA" id="ARBA00004651"/>
    </source>
</evidence>
<comment type="subcellular location">
    <subcellularLocation>
        <location evidence="1">Cell membrane</location>
        <topology evidence="1">Multi-pass membrane protein</topology>
    </subcellularLocation>
</comment>
<dbReference type="Proteomes" id="UP000033854">
    <property type="component" value="Unassembled WGS sequence"/>
</dbReference>
<dbReference type="AlphaFoldDB" id="A0A0G0Z391"/>